<reference evidence="3 4" key="1">
    <citation type="submission" date="2012-11" db="EMBL/GenBank/DDBJ databases">
        <title>Whole genome sequence of Acidisphaera rubrifaciens HS-AP3.</title>
        <authorList>
            <person name="Azuma Y."/>
            <person name="Higashiura N."/>
            <person name="Hirakawa H."/>
            <person name="Matsushita K."/>
        </authorList>
    </citation>
    <scope>NUCLEOTIDE SEQUENCE [LARGE SCALE GENOMIC DNA]</scope>
    <source>
        <strain evidence="3 4">HS-AP3</strain>
    </source>
</reference>
<feature type="chain" id="PRO_5002309672" evidence="2">
    <location>
        <begin position="28"/>
        <end position="105"/>
    </location>
</feature>
<feature type="signal peptide" evidence="2">
    <location>
        <begin position="1"/>
        <end position="27"/>
    </location>
</feature>
<name>A0A0D6PB14_9PROT</name>
<gene>
    <name evidence="3" type="ORF">Asru_0807_02</name>
</gene>
<protein>
    <submittedName>
        <fullName evidence="3">Uncharacterized protein</fullName>
    </submittedName>
</protein>
<evidence type="ECO:0000313" key="4">
    <source>
        <dbReference type="Proteomes" id="UP000032680"/>
    </source>
</evidence>
<keyword evidence="2" id="KW-0732">Signal</keyword>
<dbReference type="OrthoDB" id="10004938at2"/>
<evidence type="ECO:0000256" key="2">
    <source>
        <dbReference type="SAM" id="SignalP"/>
    </source>
</evidence>
<dbReference type="Proteomes" id="UP000032680">
    <property type="component" value="Unassembled WGS sequence"/>
</dbReference>
<feature type="region of interest" description="Disordered" evidence="1">
    <location>
        <begin position="21"/>
        <end position="84"/>
    </location>
</feature>
<evidence type="ECO:0000313" key="3">
    <source>
        <dbReference type="EMBL" id="GAN78388.1"/>
    </source>
</evidence>
<dbReference type="EMBL" id="BANB01000805">
    <property type="protein sequence ID" value="GAN78388.1"/>
    <property type="molecule type" value="Genomic_DNA"/>
</dbReference>
<organism evidence="3 4">
    <name type="scientific">Acidisphaera rubrifaciens HS-AP3</name>
    <dbReference type="NCBI Taxonomy" id="1231350"/>
    <lineage>
        <taxon>Bacteria</taxon>
        <taxon>Pseudomonadati</taxon>
        <taxon>Pseudomonadota</taxon>
        <taxon>Alphaproteobacteria</taxon>
        <taxon>Acetobacterales</taxon>
        <taxon>Acetobacteraceae</taxon>
        <taxon>Acidisphaera</taxon>
    </lineage>
</organism>
<comment type="caution">
    <text evidence="3">The sequence shown here is derived from an EMBL/GenBank/DDBJ whole genome shotgun (WGS) entry which is preliminary data.</text>
</comment>
<dbReference type="RefSeq" id="WP_148360687.1">
    <property type="nucleotide sequence ID" value="NZ_BANB01000805.1"/>
</dbReference>
<proteinExistence type="predicted"/>
<sequence>MIVRALAIATLCAVAVGMAATPPPARAQGAPDFSTPALPQGAATPNGVPLRNGNIWNGLPHQPDASVDSQEQAAGVLPSQQRIDKENQELDALDRKLLEQHGVKP</sequence>
<dbReference type="AlphaFoldDB" id="A0A0D6PB14"/>
<accession>A0A0D6PB14</accession>
<evidence type="ECO:0000256" key="1">
    <source>
        <dbReference type="SAM" id="MobiDB-lite"/>
    </source>
</evidence>
<keyword evidence="4" id="KW-1185">Reference proteome</keyword>